<protein>
    <submittedName>
        <fullName evidence="2">Uncharacterized protein</fullName>
    </submittedName>
</protein>
<comment type="caution">
    <text evidence="2">The sequence shown here is derived from an EMBL/GenBank/DDBJ whole genome shotgun (WGS) entry which is preliminary data.</text>
</comment>
<proteinExistence type="predicted"/>
<keyword evidence="3" id="KW-1185">Reference proteome</keyword>
<evidence type="ECO:0000313" key="2">
    <source>
        <dbReference type="EMBL" id="KAK2075615.1"/>
    </source>
</evidence>
<keyword evidence="1" id="KW-1133">Transmembrane helix</keyword>
<keyword evidence="1" id="KW-0472">Membrane</keyword>
<dbReference type="Proteomes" id="UP001255856">
    <property type="component" value="Unassembled WGS sequence"/>
</dbReference>
<evidence type="ECO:0000313" key="3">
    <source>
        <dbReference type="Proteomes" id="UP001255856"/>
    </source>
</evidence>
<feature type="transmembrane region" description="Helical" evidence="1">
    <location>
        <begin position="75"/>
        <end position="93"/>
    </location>
</feature>
<organism evidence="2 3">
    <name type="scientific">Prototheca wickerhamii</name>
    <dbReference type="NCBI Taxonomy" id="3111"/>
    <lineage>
        <taxon>Eukaryota</taxon>
        <taxon>Viridiplantae</taxon>
        <taxon>Chlorophyta</taxon>
        <taxon>core chlorophytes</taxon>
        <taxon>Trebouxiophyceae</taxon>
        <taxon>Chlorellales</taxon>
        <taxon>Chlorellaceae</taxon>
        <taxon>Prototheca</taxon>
    </lineage>
</organism>
<gene>
    <name evidence="2" type="ORF">QBZ16_001723</name>
</gene>
<dbReference type="AlphaFoldDB" id="A0AAD9MIT8"/>
<sequence>MGSPDHPDVVVRLWWPRSLQHSRLQELFVHSCTVSRLHGLWLEADLHYCPGWGWLPAFKAAFAHGRSKRAQPDHAVIVLLSVAVLCLPTYTVVDTAAFAAFLRRYLAWLGSAHPAGKALLWVLRKGCGFKLHPQLCELLSGAGNAHAALLAALPAALATAFLRLAVALAACAALLHTPAEAARLLHASLAALSLLTAGLPRRAAAAAPDRPGARPALPWGLPAAAARLAASCLEAEGRGPGDAPVCFEVPTQRVLVTEDGAPISFRLARQEGWVAELRAAWRAGARRWWRDARAGTVDTRDLRAILAQFPARRRIDAPATSLAHLA</sequence>
<accession>A0AAD9MIT8</accession>
<evidence type="ECO:0000256" key="1">
    <source>
        <dbReference type="SAM" id="Phobius"/>
    </source>
</evidence>
<name>A0AAD9MIT8_PROWI</name>
<keyword evidence="1" id="KW-0812">Transmembrane</keyword>
<reference evidence="2" key="1">
    <citation type="submission" date="2021-01" db="EMBL/GenBank/DDBJ databases">
        <authorList>
            <person name="Eckstrom K.M.E."/>
        </authorList>
    </citation>
    <scope>NUCLEOTIDE SEQUENCE</scope>
    <source>
        <strain evidence="2">UVCC 0001</strain>
    </source>
</reference>
<dbReference type="EMBL" id="JASFZW010000014">
    <property type="protein sequence ID" value="KAK2075615.1"/>
    <property type="molecule type" value="Genomic_DNA"/>
</dbReference>